<proteinExistence type="inferred from homology"/>
<dbReference type="SUPFAM" id="SSF64005">
    <property type="entry name" value="Undecaprenyl diphosphate synthase"/>
    <property type="match status" value="1"/>
</dbReference>
<feature type="region of interest" description="Disordered" evidence="13">
    <location>
        <begin position="215"/>
        <end position="241"/>
    </location>
</feature>
<organism evidence="15 16">
    <name type="scientific">Lepidopterella palustris CBS 459.81</name>
    <dbReference type="NCBI Taxonomy" id="1314670"/>
    <lineage>
        <taxon>Eukaryota</taxon>
        <taxon>Fungi</taxon>
        <taxon>Dikarya</taxon>
        <taxon>Ascomycota</taxon>
        <taxon>Pezizomycotina</taxon>
        <taxon>Dothideomycetes</taxon>
        <taxon>Pleosporomycetidae</taxon>
        <taxon>Mytilinidiales</taxon>
        <taxon>Argynnaceae</taxon>
        <taxon>Lepidopterella</taxon>
    </lineage>
</organism>
<dbReference type="InterPro" id="IPR036424">
    <property type="entry name" value="UPP_synth-like_sf"/>
</dbReference>
<evidence type="ECO:0000256" key="14">
    <source>
        <dbReference type="SAM" id="Phobius"/>
    </source>
</evidence>
<feature type="transmembrane region" description="Helical" evidence="14">
    <location>
        <begin position="70"/>
        <end position="92"/>
    </location>
</feature>
<protein>
    <recommendedName>
        <fullName evidence="5">ditrans,polycis-polyprenyl diphosphate synthase [(2E,6E)-farnesyldiphosphate specific]</fullName>
        <ecNumber evidence="5">2.5.1.87</ecNumber>
    </recommendedName>
</protein>
<sequence length="353" mass="39546">MVAFGPRETTAFRRGTTLDGQPLTAKERERMLKPFLPPTPSTGSPSPAASRLPSKRKPAKKSRRPKSMRSFLTSQFHLLVYTIVHTIFSIWFRFRHAWHAVYYRFFALLYYHHRTPEYIQKDVKNLGSLPGHLSVILELNESDDEQGNAGLEGLVNDVCEISAWCACAGIPLLSVYEKTGILKNCIPQTHRSISETLESYFGVDRKPALSLRAPHLQSFSPPTTPPSISYPSSPTATTATTEPPRITVLLLSATDGRNTMVDLTKTLAEMAQKKALDPADISADLIDIELKEAVSGEPDLLVLFSPRVELKGYPPWQVRLTEIFHVPDNAGVNYQVFVRALHKYAKAQMRFGR</sequence>
<keyword evidence="6" id="KW-0808">Transferase</keyword>
<dbReference type="EC" id="2.5.1.87" evidence="5"/>
<comment type="catalytic activity">
    <reaction evidence="12">
        <text>n isopentenyl diphosphate + (2E,6E)-farnesyl diphosphate = a di-trans,poly-cis-polyprenyl diphosphate + n diphosphate</text>
        <dbReference type="Rhea" id="RHEA:53008"/>
        <dbReference type="Rhea" id="RHEA-COMP:19494"/>
        <dbReference type="ChEBI" id="CHEBI:33019"/>
        <dbReference type="ChEBI" id="CHEBI:128769"/>
        <dbReference type="ChEBI" id="CHEBI:136960"/>
        <dbReference type="ChEBI" id="CHEBI:175763"/>
        <dbReference type="EC" id="2.5.1.87"/>
    </reaction>
</comment>
<evidence type="ECO:0000256" key="3">
    <source>
        <dbReference type="ARBA" id="ARBA00004922"/>
    </source>
</evidence>
<reference evidence="15 16" key="1">
    <citation type="journal article" date="2016" name="Nat. Commun.">
        <title>Ectomycorrhizal ecology is imprinted in the genome of the dominant symbiotic fungus Cenococcum geophilum.</title>
        <authorList>
            <consortium name="DOE Joint Genome Institute"/>
            <person name="Peter M."/>
            <person name="Kohler A."/>
            <person name="Ohm R.A."/>
            <person name="Kuo A."/>
            <person name="Krutzmann J."/>
            <person name="Morin E."/>
            <person name="Arend M."/>
            <person name="Barry K.W."/>
            <person name="Binder M."/>
            <person name="Choi C."/>
            <person name="Clum A."/>
            <person name="Copeland A."/>
            <person name="Grisel N."/>
            <person name="Haridas S."/>
            <person name="Kipfer T."/>
            <person name="LaButti K."/>
            <person name="Lindquist E."/>
            <person name="Lipzen A."/>
            <person name="Maire R."/>
            <person name="Meier B."/>
            <person name="Mihaltcheva S."/>
            <person name="Molinier V."/>
            <person name="Murat C."/>
            <person name="Poggeler S."/>
            <person name="Quandt C.A."/>
            <person name="Sperisen C."/>
            <person name="Tritt A."/>
            <person name="Tisserant E."/>
            <person name="Crous P.W."/>
            <person name="Henrissat B."/>
            <person name="Nehls U."/>
            <person name="Egli S."/>
            <person name="Spatafora J.W."/>
            <person name="Grigoriev I.V."/>
            <person name="Martin F.M."/>
        </authorList>
    </citation>
    <scope>NUCLEOTIDE SEQUENCE [LARGE SCALE GENOMIC DNA]</scope>
    <source>
        <strain evidence="15 16">CBS 459.81</strain>
    </source>
</reference>
<feature type="compositionally biased region" description="Low complexity" evidence="13">
    <location>
        <begin position="226"/>
        <end position="241"/>
    </location>
</feature>
<evidence type="ECO:0000313" key="16">
    <source>
        <dbReference type="Proteomes" id="UP000250266"/>
    </source>
</evidence>
<dbReference type="GO" id="GO:0045547">
    <property type="term" value="F:ditrans,polycis-polyprenyl diphosphate synthase [(2E,6E)-farnesyl diphosphate specific] activity"/>
    <property type="evidence" value="ECO:0007669"/>
    <property type="project" value="UniProtKB-EC"/>
</dbReference>
<dbReference type="InterPro" id="IPR038887">
    <property type="entry name" value="Nus1/NgBR"/>
</dbReference>
<keyword evidence="8" id="KW-0256">Endoplasmic reticulum</keyword>
<accession>A0A8E2EIV9</accession>
<dbReference type="Gene3D" id="3.40.1180.10">
    <property type="entry name" value="Decaprenyl diphosphate synthase-like"/>
    <property type="match status" value="1"/>
</dbReference>
<dbReference type="Proteomes" id="UP000250266">
    <property type="component" value="Unassembled WGS sequence"/>
</dbReference>
<evidence type="ECO:0000256" key="13">
    <source>
        <dbReference type="SAM" id="MobiDB-lite"/>
    </source>
</evidence>
<dbReference type="AlphaFoldDB" id="A0A8E2EIV9"/>
<comment type="pathway">
    <text evidence="3">Protein modification; protein glycosylation.</text>
</comment>
<evidence type="ECO:0000313" key="15">
    <source>
        <dbReference type="EMBL" id="OCK84669.1"/>
    </source>
</evidence>
<evidence type="ECO:0000256" key="7">
    <source>
        <dbReference type="ARBA" id="ARBA00022692"/>
    </source>
</evidence>
<dbReference type="GO" id="GO:1904423">
    <property type="term" value="C:dehydrodolichyl diphosphate synthase complex"/>
    <property type="evidence" value="ECO:0007669"/>
    <property type="project" value="InterPro"/>
</dbReference>
<evidence type="ECO:0000256" key="9">
    <source>
        <dbReference type="ARBA" id="ARBA00022842"/>
    </source>
</evidence>
<comment type="cofactor">
    <cofactor evidence="1">
        <name>Mg(2+)</name>
        <dbReference type="ChEBI" id="CHEBI:18420"/>
    </cofactor>
</comment>
<dbReference type="UniPathway" id="UPA00378"/>
<comment type="similarity">
    <text evidence="4">Belongs to the UPP synthase family.</text>
</comment>
<evidence type="ECO:0000256" key="6">
    <source>
        <dbReference type="ARBA" id="ARBA00022679"/>
    </source>
</evidence>
<keyword evidence="9" id="KW-0460">Magnesium</keyword>
<comment type="subcellular location">
    <subcellularLocation>
        <location evidence="2">Endoplasmic reticulum membrane</location>
    </subcellularLocation>
</comment>
<dbReference type="EMBL" id="KV744832">
    <property type="protein sequence ID" value="OCK84669.1"/>
    <property type="molecule type" value="Genomic_DNA"/>
</dbReference>
<keyword evidence="11 14" id="KW-0472">Membrane</keyword>
<dbReference type="OrthoDB" id="19639at2759"/>
<evidence type="ECO:0000256" key="4">
    <source>
        <dbReference type="ARBA" id="ARBA00005432"/>
    </source>
</evidence>
<keyword evidence="16" id="KW-1185">Reference proteome</keyword>
<feature type="compositionally biased region" description="Low complexity" evidence="13">
    <location>
        <begin position="41"/>
        <end position="52"/>
    </location>
</feature>
<evidence type="ECO:0000256" key="1">
    <source>
        <dbReference type="ARBA" id="ARBA00001946"/>
    </source>
</evidence>
<gene>
    <name evidence="15" type="ORF">K432DRAFT_101674</name>
</gene>
<evidence type="ECO:0000256" key="10">
    <source>
        <dbReference type="ARBA" id="ARBA00022989"/>
    </source>
</evidence>
<keyword evidence="7 14" id="KW-0812">Transmembrane</keyword>
<feature type="region of interest" description="Disordered" evidence="13">
    <location>
        <begin position="1"/>
        <end position="66"/>
    </location>
</feature>
<evidence type="ECO:0000256" key="5">
    <source>
        <dbReference type="ARBA" id="ARBA00012596"/>
    </source>
</evidence>
<dbReference type="PANTHER" id="PTHR21528:SF0">
    <property type="entry name" value="DEHYDRODOLICHYL DIPHOSPHATE SYNTHASE COMPLEX SUBUNIT NUS1"/>
    <property type="match status" value="1"/>
</dbReference>
<dbReference type="PANTHER" id="PTHR21528">
    <property type="entry name" value="DEHYDRODOLICHYL DIPHOSPHATE SYNTHASE COMPLEX SUBUNIT NUS1"/>
    <property type="match status" value="1"/>
</dbReference>
<evidence type="ECO:0000256" key="8">
    <source>
        <dbReference type="ARBA" id="ARBA00022824"/>
    </source>
</evidence>
<evidence type="ECO:0000256" key="2">
    <source>
        <dbReference type="ARBA" id="ARBA00004586"/>
    </source>
</evidence>
<feature type="compositionally biased region" description="Basic residues" evidence="13">
    <location>
        <begin position="53"/>
        <end position="66"/>
    </location>
</feature>
<name>A0A8E2EIV9_9PEZI</name>
<evidence type="ECO:0000256" key="11">
    <source>
        <dbReference type="ARBA" id="ARBA00023136"/>
    </source>
</evidence>
<evidence type="ECO:0000256" key="12">
    <source>
        <dbReference type="ARBA" id="ARBA00047353"/>
    </source>
</evidence>
<keyword evidence="10 14" id="KW-1133">Transmembrane helix</keyword>
<dbReference type="GO" id="GO:0005789">
    <property type="term" value="C:endoplasmic reticulum membrane"/>
    <property type="evidence" value="ECO:0007669"/>
    <property type="project" value="UniProtKB-SubCell"/>
</dbReference>